<evidence type="ECO:0000313" key="2">
    <source>
        <dbReference type="EMBL" id="KAJ8413048.1"/>
    </source>
</evidence>
<organism evidence="2 3">
    <name type="scientific">Aldrovandia affinis</name>
    <dbReference type="NCBI Taxonomy" id="143900"/>
    <lineage>
        <taxon>Eukaryota</taxon>
        <taxon>Metazoa</taxon>
        <taxon>Chordata</taxon>
        <taxon>Craniata</taxon>
        <taxon>Vertebrata</taxon>
        <taxon>Euteleostomi</taxon>
        <taxon>Actinopterygii</taxon>
        <taxon>Neopterygii</taxon>
        <taxon>Teleostei</taxon>
        <taxon>Notacanthiformes</taxon>
        <taxon>Halosauridae</taxon>
        <taxon>Aldrovandia</taxon>
    </lineage>
</organism>
<protein>
    <submittedName>
        <fullName evidence="2">Uncharacterized protein</fullName>
    </submittedName>
</protein>
<evidence type="ECO:0000313" key="3">
    <source>
        <dbReference type="Proteomes" id="UP001221898"/>
    </source>
</evidence>
<gene>
    <name evidence="2" type="ORF">AAFF_G00106300</name>
</gene>
<sequence>MYGGVQSLTDYNEDKQTPPRLTDTTHSRCAAASPPRPTPAVLRVNPAPTPLTFTSSPLSPPNGDLAHVISRALSGESAGAALSLVPNGGVRRAVSAWRSSAV</sequence>
<name>A0AAD7T2B2_9TELE</name>
<feature type="compositionally biased region" description="Polar residues" evidence="1">
    <location>
        <begin position="1"/>
        <end position="10"/>
    </location>
</feature>
<keyword evidence="3" id="KW-1185">Reference proteome</keyword>
<proteinExistence type="predicted"/>
<dbReference type="Proteomes" id="UP001221898">
    <property type="component" value="Unassembled WGS sequence"/>
</dbReference>
<dbReference type="EMBL" id="JAINUG010000017">
    <property type="protein sequence ID" value="KAJ8413048.1"/>
    <property type="molecule type" value="Genomic_DNA"/>
</dbReference>
<evidence type="ECO:0000256" key="1">
    <source>
        <dbReference type="SAM" id="MobiDB-lite"/>
    </source>
</evidence>
<reference evidence="2" key="1">
    <citation type="journal article" date="2023" name="Science">
        <title>Genome structures resolve the early diversification of teleost fishes.</title>
        <authorList>
            <person name="Parey E."/>
            <person name="Louis A."/>
            <person name="Montfort J."/>
            <person name="Bouchez O."/>
            <person name="Roques C."/>
            <person name="Iampietro C."/>
            <person name="Lluch J."/>
            <person name="Castinel A."/>
            <person name="Donnadieu C."/>
            <person name="Desvignes T."/>
            <person name="Floi Bucao C."/>
            <person name="Jouanno E."/>
            <person name="Wen M."/>
            <person name="Mejri S."/>
            <person name="Dirks R."/>
            <person name="Jansen H."/>
            <person name="Henkel C."/>
            <person name="Chen W.J."/>
            <person name="Zahm M."/>
            <person name="Cabau C."/>
            <person name="Klopp C."/>
            <person name="Thompson A.W."/>
            <person name="Robinson-Rechavi M."/>
            <person name="Braasch I."/>
            <person name="Lecointre G."/>
            <person name="Bobe J."/>
            <person name="Postlethwait J.H."/>
            <person name="Berthelot C."/>
            <person name="Roest Crollius H."/>
            <person name="Guiguen Y."/>
        </authorList>
    </citation>
    <scope>NUCLEOTIDE SEQUENCE</scope>
    <source>
        <strain evidence="2">NC1722</strain>
    </source>
</reference>
<feature type="region of interest" description="Disordered" evidence="1">
    <location>
        <begin position="1"/>
        <end position="62"/>
    </location>
</feature>
<comment type="caution">
    <text evidence="2">The sequence shown here is derived from an EMBL/GenBank/DDBJ whole genome shotgun (WGS) entry which is preliminary data.</text>
</comment>
<accession>A0AAD7T2B2</accession>
<dbReference type="AlphaFoldDB" id="A0AAD7T2B2"/>